<dbReference type="AlphaFoldDB" id="A0AAQ4E344"/>
<dbReference type="EMBL" id="JARKHS020023082">
    <property type="protein sequence ID" value="KAK8769115.1"/>
    <property type="molecule type" value="Genomic_DNA"/>
</dbReference>
<protein>
    <submittedName>
        <fullName evidence="1">Uncharacterized protein</fullName>
    </submittedName>
</protein>
<reference evidence="1 2" key="1">
    <citation type="journal article" date="2023" name="Arcadia Sci">
        <title>De novo assembly of a long-read Amblyomma americanum tick genome.</title>
        <authorList>
            <person name="Chou S."/>
            <person name="Poskanzer K.E."/>
            <person name="Rollins M."/>
            <person name="Thuy-Boun P.S."/>
        </authorList>
    </citation>
    <scope>NUCLEOTIDE SEQUENCE [LARGE SCALE GENOMIC DNA]</scope>
    <source>
        <strain evidence="1">F_SG_1</strain>
        <tissue evidence="1">Salivary glands</tissue>
    </source>
</reference>
<comment type="caution">
    <text evidence="1">The sequence shown here is derived from an EMBL/GenBank/DDBJ whole genome shotgun (WGS) entry which is preliminary data.</text>
</comment>
<proteinExistence type="predicted"/>
<sequence length="71" mass="8471">MHRRPTYYSMDCYFDPGEKEKVRKRVVMNDYEDSRQVGIYANISLLLTTSASRCPCEQRSSPWKGKWYGFH</sequence>
<evidence type="ECO:0000313" key="1">
    <source>
        <dbReference type="EMBL" id="KAK8769115.1"/>
    </source>
</evidence>
<keyword evidence="2" id="KW-1185">Reference proteome</keyword>
<accession>A0AAQ4E344</accession>
<name>A0AAQ4E344_AMBAM</name>
<dbReference type="Proteomes" id="UP001321473">
    <property type="component" value="Unassembled WGS sequence"/>
</dbReference>
<organism evidence="1 2">
    <name type="scientific">Amblyomma americanum</name>
    <name type="common">Lone star tick</name>
    <dbReference type="NCBI Taxonomy" id="6943"/>
    <lineage>
        <taxon>Eukaryota</taxon>
        <taxon>Metazoa</taxon>
        <taxon>Ecdysozoa</taxon>
        <taxon>Arthropoda</taxon>
        <taxon>Chelicerata</taxon>
        <taxon>Arachnida</taxon>
        <taxon>Acari</taxon>
        <taxon>Parasitiformes</taxon>
        <taxon>Ixodida</taxon>
        <taxon>Ixodoidea</taxon>
        <taxon>Ixodidae</taxon>
        <taxon>Amblyomminae</taxon>
        <taxon>Amblyomma</taxon>
    </lineage>
</organism>
<evidence type="ECO:0000313" key="2">
    <source>
        <dbReference type="Proteomes" id="UP001321473"/>
    </source>
</evidence>
<gene>
    <name evidence="1" type="ORF">V5799_014420</name>
</gene>